<sequence length="1968" mass="224640">MLRPTSLPLLLLICSVSVVNAGKVLVYPFDGSHWINMKVLIEELHTRGHEVTVVRPADSWYIKAESSYYKSITLNYSAGINEETLGLYVTKTLKMRREGASLWSRLKLEYDLVELFRQIHKHTVEMVGEMFENTQLMQILRDTKYDLVLTDPAGGGGVILAHRLGLPLVFNVRWTVQGEGHQAIAPSPLSYVPMAMSELTDQMTFFQRVKNILVFVLSQLRIKYLADPNYRPFVHRYFGDDVHYMELFQAADIWLMRNDFTFEFPRPTMPNVIYMSGFQCKPSKPLSKELEDFVQSSGEHGVIIMTLGTLVGNLPEDIVEDIAAAFAQLPQKVIWRHKGKRPSTLGNNTLLLDWLPQNDLLGHPKTKLFVAHGGTNGIQEAIYHGVPLVGLPLMFDQQDNFFRMKVKGVAKVLDIATVNKDNFLEALKEVLHQPSYREKMKTLSSLHRDQPMKPMDRAMFWIEFVMRHKGAKHLRTESYKMNAIQYHSIDVLAFLFIGPGRTLSKMLLQAVVLLYLTSVVNAGKVLVYPLDGSHWINMKVLIEELHARGHEVTVVRPSDSWYIKAESSYYKSITLSSSAGFDEEGFGLFATELLAMRREGASFWNLLTQEYKMMETFSIMNNLVIQIAGEMFENTQLMQSLHDAKYDLVLTDPAVPTGVLLAHRLGLPLVLNVRWTIQGEGHQAIAPSPLSYVPIAMSELTDQMTFFQRVKNILYYLFNQFKIWNFIDPNLTTFVHRYFGDDVHYMELFQSADIWLMRNDFTFEFPRPTMPNVIYMSGFQCKPSKPLSKELEDFVQSSGEHGIIIMTLGTLVGNLPEDIVEDIAAAFAQLPQKVIWRHKGKRPSTLGNNTLLLDWLPQNDLLGHPKTKLFVAHGGTNGIQEAIYHGVPLVGLPLMFDQQENFFRMKVKGVAKVLDIATVNKDNFLEALKEVLHQPSYREKMKTLSNLHRDQPMKPMDRAMFWIEFVMRHKGAKHLRTESYKMNAIQYHSIDVLAFLIIQDKSSFPASASEMLRPTSLPLLLLICTVSVVNAGKVLVYPLDGSHWVNMKVLIEELHSRGHEVTVVRPADSWYIKAESSYYKSITLSSSAGFDAKGFGLFVERMLAMRREGASLWSRLSLEYEVVEAFYQMNKQVVEMVREMFEDTQLMQTLHNAKYDLVLTDPATGPGVLLAHRLGLPLVFNVRWTIQGEGHQAIAPSPLSYIPIPGTELTDQMTFWQRVQNIMYYFFSCWQIWYVTDPNYRPFVHRYFGDDVHYMELFQAADIWLMRNDFTFEFPRPTMPNVIYMSGFQCKPSKPLSKELEDFVQSSGEHGVIIMTLGTLVEKLPEDIVEDIAAAPFAQLPQKVIWRHKGKRPSTLGNNTLLLDWLPQNDLLGHPKTKLFVAHGGTNGIQEAIYHGVPLVGLPLMFDQQDNFFRMKVKGVAKVLDIATVNKDNFLEALKEVLHQPSYREKMKTLSNLHRDQPMKPMDRAMFWIEFVMRHKGAKHLRTESYKMNAIQYHSIDVLAFLIIQDKSSFPASASEMLRPTSLPLLLLICTVSVVNAGKVLVYSLDGSHWVNMKVLIEELHSRGHEVTVVRPADSWYIKAESSYYKMLAMRREGASLWSRLSLEYEVVEAFYQMHKQVVEMVREMFEDTQLMQRLHNAKYDLVLTDPATGPGVLLAHRLGLPLVFNIWYVTDPNYRPFVHHYFGDDVHYMELFQAADIWLMRNDFTFEFPRPTMPNVIYMSGFQCKPSKPLSKELEDFVQSSGEHGVIIMTLGTLVEKLPEDIVEDIAAAFAQLPQKVIWRHKGKRPSTLGNNTLLLDWLPQNDLLGHPKTKLFVAHGGTNGIQEAIYHGVPLVGLPLMFDQQDNFFRMKVKGVAKVLDIATVNKDNFLEALKEVLHQPSYREKMKTPFQPAQGSTHEADGPSNVLDRVCHETQRSEAPADGVLQDERHPVPLYRCAGVPGDASSADSTSLYLSGKVFVEEVVL</sequence>
<comment type="similarity">
    <text evidence="2">Belongs to the UDP-glycosyltransferase family.</text>
</comment>
<evidence type="ECO:0000313" key="10">
    <source>
        <dbReference type="Proteomes" id="UP000324091"/>
    </source>
</evidence>
<dbReference type="PANTHER" id="PTHR48043:SF52">
    <property type="entry name" value="UDP GLUCURONOSYLTRANSFERASE 5 FAMILY POLYPEPTIDE B1-RELATED"/>
    <property type="match status" value="1"/>
</dbReference>
<comment type="caution">
    <text evidence="9">The sequence shown here is derived from an EMBL/GenBank/DDBJ whole genome shotgun (WGS) entry which is preliminary data.</text>
</comment>
<dbReference type="PANTHER" id="PTHR48043">
    <property type="entry name" value="EG:EG0003.4 PROTEIN-RELATED"/>
    <property type="match status" value="1"/>
</dbReference>
<keyword evidence="3" id="KW-0328">Glycosyltransferase</keyword>
<dbReference type="Proteomes" id="UP000324091">
    <property type="component" value="Chromosome 5"/>
</dbReference>
<accession>A0A5C6N0L8</accession>
<proteinExistence type="inferred from homology"/>
<dbReference type="GO" id="GO:0008194">
    <property type="term" value="F:UDP-glycosyltransferase activity"/>
    <property type="evidence" value="ECO:0007669"/>
    <property type="project" value="InterPro"/>
</dbReference>
<evidence type="ECO:0000256" key="6">
    <source>
        <dbReference type="ARBA" id="ARBA00022989"/>
    </source>
</evidence>
<organism evidence="9 10">
    <name type="scientific">Takifugu flavidus</name>
    <name type="common">sansaifugu</name>
    <dbReference type="NCBI Taxonomy" id="433684"/>
    <lineage>
        <taxon>Eukaryota</taxon>
        <taxon>Metazoa</taxon>
        <taxon>Chordata</taxon>
        <taxon>Craniata</taxon>
        <taxon>Vertebrata</taxon>
        <taxon>Euteleostomi</taxon>
        <taxon>Actinopterygii</taxon>
        <taxon>Neopterygii</taxon>
        <taxon>Teleostei</taxon>
        <taxon>Neoteleostei</taxon>
        <taxon>Acanthomorphata</taxon>
        <taxon>Eupercaria</taxon>
        <taxon>Tetraodontiformes</taxon>
        <taxon>Tetradontoidea</taxon>
        <taxon>Tetraodontidae</taxon>
        <taxon>Takifugu</taxon>
    </lineage>
</organism>
<keyword evidence="6" id="KW-1133">Transmembrane helix</keyword>
<dbReference type="Pfam" id="PF00201">
    <property type="entry name" value="UDPGT"/>
    <property type="match status" value="5"/>
</dbReference>
<comment type="subcellular location">
    <subcellularLocation>
        <location evidence="1">Membrane</location>
    </subcellularLocation>
</comment>
<keyword evidence="8" id="KW-0732">Signal</keyword>
<name>A0A5C6N0L8_9TELE</name>
<dbReference type="InterPro" id="IPR002213">
    <property type="entry name" value="UDP_glucos_trans"/>
</dbReference>
<dbReference type="PROSITE" id="PS00375">
    <property type="entry name" value="UDPGT"/>
    <property type="match status" value="4"/>
</dbReference>
<evidence type="ECO:0000256" key="3">
    <source>
        <dbReference type="ARBA" id="ARBA00022676"/>
    </source>
</evidence>
<dbReference type="CDD" id="cd03784">
    <property type="entry name" value="GT1_Gtf-like"/>
    <property type="match status" value="4"/>
</dbReference>
<feature type="signal peptide" evidence="8">
    <location>
        <begin position="1"/>
        <end position="21"/>
    </location>
</feature>
<keyword evidence="10" id="KW-1185">Reference proteome</keyword>
<evidence type="ECO:0000256" key="7">
    <source>
        <dbReference type="ARBA" id="ARBA00023136"/>
    </source>
</evidence>
<dbReference type="EMBL" id="RHFK02000018">
    <property type="protein sequence ID" value="TWW60826.1"/>
    <property type="molecule type" value="Genomic_DNA"/>
</dbReference>
<reference evidence="9 10" key="1">
    <citation type="submission" date="2019-04" db="EMBL/GenBank/DDBJ databases">
        <title>Chromosome genome assembly for Takifugu flavidus.</title>
        <authorList>
            <person name="Xiao S."/>
        </authorList>
    </citation>
    <scope>NUCLEOTIDE SEQUENCE [LARGE SCALE GENOMIC DNA]</scope>
    <source>
        <strain evidence="9">HTHZ2018</strain>
        <tissue evidence="9">Muscle</tissue>
    </source>
</reference>
<evidence type="ECO:0000313" key="9">
    <source>
        <dbReference type="EMBL" id="TWW60826.1"/>
    </source>
</evidence>
<evidence type="ECO:0000256" key="5">
    <source>
        <dbReference type="ARBA" id="ARBA00022692"/>
    </source>
</evidence>
<dbReference type="FunFam" id="3.40.50.2000:FF:000001">
    <property type="entry name" value="UDP-glucuronosyltransferase"/>
    <property type="match status" value="4"/>
</dbReference>
<keyword evidence="7" id="KW-0472">Membrane</keyword>
<dbReference type="InterPro" id="IPR050271">
    <property type="entry name" value="UDP-glycosyltransferase"/>
</dbReference>
<keyword evidence="5" id="KW-0812">Transmembrane</keyword>
<dbReference type="InterPro" id="IPR035595">
    <property type="entry name" value="UDP_glycos_trans_CS"/>
</dbReference>
<evidence type="ECO:0000256" key="8">
    <source>
        <dbReference type="SAM" id="SignalP"/>
    </source>
</evidence>
<dbReference type="Gene3D" id="3.40.50.2000">
    <property type="entry name" value="Glycogen Phosphorylase B"/>
    <property type="match status" value="8"/>
</dbReference>
<evidence type="ECO:0000256" key="2">
    <source>
        <dbReference type="ARBA" id="ARBA00009995"/>
    </source>
</evidence>
<evidence type="ECO:0000256" key="1">
    <source>
        <dbReference type="ARBA" id="ARBA00004370"/>
    </source>
</evidence>
<evidence type="ECO:0000256" key="4">
    <source>
        <dbReference type="ARBA" id="ARBA00022679"/>
    </source>
</evidence>
<dbReference type="SUPFAM" id="SSF53756">
    <property type="entry name" value="UDP-Glycosyltransferase/glycogen phosphorylase"/>
    <property type="match status" value="4"/>
</dbReference>
<dbReference type="GO" id="GO:0016020">
    <property type="term" value="C:membrane"/>
    <property type="evidence" value="ECO:0007669"/>
    <property type="project" value="UniProtKB-SubCell"/>
</dbReference>
<protein>
    <submittedName>
        <fullName evidence="9">UDP-glucuronosyltransferase 2B17</fullName>
    </submittedName>
</protein>
<dbReference type="FunFam" id="3.40.50.2000:FF:000203">
    <property type="entry name" value="UDP-glucuronosyltransferase"/>
    <property type="match status" value="3"/>
</dbReference>
<keyword evidence="4 9" id="KW-0808">Transferase</keyword>
<gene>
    <name evidence="9" type="ORF">D4764_05G0009160</name>
</gene>
<feature type="chain" id="PRO_5022884709" evidence="8">
    <location>
        <begin position="22"/>
        <end position="1968"/>
    </location>
</feature>